<dbReference type="PRINTS" id="PR00119">
    <property type="entry name" value="CATATPASE"/>
</dbReference>
<evidence type="ECO:0000256" key="13">
    <source>
        <dbReference type="ARBA" id="ARBA00023065"/>
    </source>
</evidence>
<dbReference type="SFLD" id="SFLDF00027">
    <property type="entry name" value="p-type_atpase"/>
    <property type="match status" value="1"/>
</dbReference>
<dbReference type="InterPro" id="IPR044492">
    <property type="entry name" value="P_typ_ATPase_HD_dom"/>
</dbReference>
<dbReference type="InterPro" id="IPR017969">
    <property type="entry name" value="Heavy-metal-associated_CS"/>
</dbReference>
<keyword evidence="10 17" id="KW-0067">ATP-binding</keyword>
<feature type="transmembrane region" description="Helical" evidence="17">
    <location>
        <begin position="356"/>
        <end position="380"/>
    </location>
</feature>
<feature type="transmembrane region" description="Helical" evidence="17">
    <location>
        <begin position="99"/>
        <end position="116"/>
    </location>
</feature>
<keyword evidence="6" id="KW-0597">Phosphoprotein</keyword>
<dbReference type="NCBIfam" id="TIGR01512">
    <property type="entry name" value="ATPase-IB2_Cd"/>
    <property type="match status" value="1"/>
</dbReference>
<keyword evidence="9 17" id="KW-0547">Nucleotide-binding</keyword>
<dbReference type="Pfam" id="PF00403">
    <property type="entry name" value="HMA"/>
    <property type="match status" value="1"/>
</dbReference>
<dbReference type="FunFam" id="2.70.150.10:FF:000002">
    <property type="entry name" value="Copper-transporting ATPase 1, putative"/>
    <property type="match status" value="1"/>
</dbReference>
<evidence type="ECO:0000256" key="12">
    <source>
        <dbReference type="ARBA" id="ARBA00022989"/>
    </source>
</evidence>
<proteinExistence type="inferred from homology"/>
<dbReference type="InterPro" id="IPR001757">
    <property type="entry name" value="P_typ_ATPase"/>
</dbReference>
<comment type="subcellular location">
    <subcellularLocation>
        <location evidence="1">Cell membrane</location>
        <topology evidence="1">Multi-pass membrane protein</topology>
    </subcellularLocation>
</comment>
<keyword evidence="13" id="KW-0406">Ion transport</keyword>
<keyword evidence="3" id="KW-0813">Transport</keyword>
<keyword evidence="12 17" id="KW-1133">Transmembrane helix</keyword>
<dbReference type="InterPro" id="IPR036412">
    <property type="entry name" value="HAD-like_sf"/>
</dbReference>
<dbReference type="InterPro" id="IPR018303">
    <property type="entry name" value="ATPase_P-typ_P_site"/>
</dbReference>
<dbReference type="PANTHER" id="PTHR48085">
    <property type="entry name" value="CADMIUM/ZINC-TRANSPORTING ATPASE HMA2-RELATED"/>
    <property type="match status" value="1"/>
</dbReference>
<evidence type="ECO:0000256" key="2">
    <source>
        <dbReference type="ARBA" id="ARBA00006024"/>
    </source>
</evidence>
<dbReference type="GO" id="GO:0005886">
    <property type="term" value="C:plasma membrane"/>
    <property type="evidence" value="ECO:0007669"/>
    <property type="project" value="UniProtKB-SubCell"/>
</dbReference>
<evidence type="ECO:0000256" key="17">
    <source>
        <dbReference type="RuleBase" id="RU362081"/>
    </source>
</evidence>
<evidence type="ECO:0000259" key="18">
    <source>
        <dbReference type="PROSITE" id="PS50846"/>
    </source>
</evidence>
<evidence type="ECO:0000256" key="6">
    <source>
        <dbReference type="ARBA" id="ARBA00022553"/>
    </source>
</evidence>
<dbReference type="Gene3D" id="3.40.1110.10">
    <property type="entry name" value="Calcium-transporting ATPase, cytoplasmic domain N"/>
    <property type="match status" value="1"/>
</dbReference>
<comment type="caution">
    <text evidence="19">The sequence shown here is derived from an EMBL/GenBank/DDBJ whole genome shotgun (WGS) entry which is preliminary data.</text>
</comment>
<dbReference type="GO" id="GO:0016887">
    <property type="term" value="F:ATP hydrolysis activity"/>
    <property type="evidence" value="ECO:0007669"/>
    <property type="project" value="InterPro"/>
</dbReference>
<dbReference type="NCBIfam" id="TIGR01494">
    <property type="entry name" value="ATPase_P-type"/>
    <property type="match status" value="1"/>
</dbReference>
<dbReference type="CDD" id="cd07545">
    <property type="entry name" value="P-type_ATPase_Cd-like"/>
    <property type="match status" value="1"/>
</dbReference>
<dbReference type="InterPro" id="IPR023298">
    <property type="entry name" value="ATPase_P-typ_TM_dom_sf"/>
</dbReference>
<dbReference type="Gene3D" id="3.30.70.100">
    <property type="match status" value="1"/>
</dbReference>
<dbReference type="EC" id="7.2.2.21" evidence="15"/>
<keyword evidence="8 17" id="KW-0479">Metal-binding</keyword>
<keyword evidence="14 17" id="KW-0472">Membrane</keyword>
<dbReference type="Gene3D" id="2.70.150.10">
    <property type="entry name" value="Calcium-transporting ATPase, cytoplasmic transduction domain A"/>
    <property type="match status" value="1"/>
</dbReference>
<sequence length="718" mass="77794">MLPLSDTIEDKSVYRVEGFSCANCAGKFEKNVKNLPGVQDAKVNFGASKISVYGETSVEELEKAGAFESLKVSPEKPIREAKKEIEKEKKEPFYKRHSTLLYASLLIIFGYVSQIVNGEDNFITSLLFATSIVIGGYSLFKVGIQNLIRLDFDMKTLMTVAIIGAAIIGEWAEGAIVVILFAISEALERFSMDRARQSIRSLMDIAPKEALIRRNGQDMMIHVNNIAIGDIMIVKPGQKISMDGVVLRGNSAVNQATITGESVPVGKTVEDEVFAGTLNEEGLLEVEITKLVEDTTISKIIHLVEEAQSERAPSQAFVDKFAKYYTPIIMGIAALVAIVPPLFFDGSWETWVYQGLAVLVVGCPCALVISTPISIVSAIGNAAKKGVLVKGGIYLEEIGSLKAIAFDKTGTLTKGVPVVTDYKMLNHNTNQKELLSIITALEYHSQHPLASAIMKMAEEENAPYTEVVVDDFNSITGKGIKGTINGITYYIGSPKLFKELLTVGFSKELKEIITTLQNQGKTAMIIGTEKEIHAVIAVADEVRDSSKEVVSRLHQIGIKKTIMLTGDNKGTAKAIGDYVGVSDVQAELLPQDKLDYIKQLRSEYGNVGMVGDGINDAPALAASTVGIAMGGAGTDTALETADVALMADDLRKLPFTVKLSRKTLNIIKQNITFALAIKLIALLLVVPGWLTLWIAIISDMGATLLVALNGLRLMRVKE</sequence>
<evidence type="ECO:0000256" key="3">
    <source>
        <dbReference type="ARBA" id="ARBA00022448"/>
    </source>
</evidence>
<organism evidence="19 20">
    <name type="scientific">Oceanobacillus jordanicus</name>
    <dbReference type="NCBI Taxonomy" id="2867266"/>
    <lineage>
        <taxon>Bacteria</taxon>
        <taxon>Bacillati</taxon>
        <taxon>Bacillota</taxon>
        <taxon>Bacilli</taxon>
        <taxon>Bacillales</taxon>
        <taxon>Bacillaceae</taxon>
        <taxon>Oceanobacillus</taxon>
    </lineage>
</organism>
<dbReference type="GO" id="GO:0005524">
    <property type="term" value="F:ATP binding"/>
    <property type="evidence" value="ECO:0007669"/>
    <property type="project" value="UniProtKB-UniRule"/>
</dbReference>
<keyword evidence="7 17" id="KW-0812">Transmembrane</keyword>
<evidence type="ECO:0000256" key="16">
    <source>
        <dbReference type="ARBA" id="ARBA00049338"/>
    </source>
</evidence>
<dbReference type="SFLD" id="SFLDS00003">
    <property type="entry name" value="Haloacid_Dehalogenase"/>
    <property type="match status" value="1"/>
</dbReference>
<evidence type="ECO:0000256" key="11">
    <source>
        <dbReference type="ARBA" id="ARBA00022967"/>
    </source>
</evidence>
<dbReference type="InterPro" id="IPR036163">
    <property type="entry name" value="HMA_dom_sf"/>
</dbReference>
<evidence type="ECO:0000256" key="14">
    <source>
        <dbReference type="ARBA" id="ARBA00023136"/>
    </source>
</evidence>
<evidence type="ECO:0000256" key="1">
    <source>
        <dbReference type="ARBA" id="ARBA00004651"/>
    </source>
</evidence>
<evidence type="ECO:0000256" key="8">
    <source>
        <dbReference type="ARBA" id="ARBA00022723"/>
    </source>
</evidence>
<evidence type="ECO:0000256" key="15">
    <source>
        <dbReference type="ARBA" id="ARBA00039103"/>
    </source>
</evidence>
<accession>A0AAW5B5C7</accession>
<dbReference type="SUPFAM" id="SSF81665">
    <property type="entry name" value="Calcium ATPase, transmembrane domain M"/>
    <property type="match status" value="1"/>
</dbReference>
<dbReference type="SFLD" id="SFLDG00002">
    <property type="entry name" value="C1.7:_P-type_atpase_like"/>
    <property type="match status" value="1"/>
</dbReference>
<keyword evidence="11" id="KW-1278">Translocase</keyword>
<evidence type="ECO:0000256" key="9">
    <source>
        <dbReference type="ARBA" id="ARBA00022741"/>
    </source>
</evidence>
<name>A0AAW5B5C7_9BACI</name>
<dbReference type="AlphaFoldDB" id="A0AAW5B5C7"/>
<evidence type="ECO:0000313" key="19">
    <source>
        <dbReference type="EMBL" id="MCG3419709.1"/>
    </source>
</evidence>
<dbReference type="InterPro" id="IPR006121">
    <property type="entry name" value="HMA_dom"/>
</dbReference>
<feature type="transmembrane region" description="Helical" evidence="17">
    <location>
        <begin position="666"/>
        <end position="686"/>
    </location>
</feature>
<dbReference type="EMBL" id="JAIFZM010000008">
    <property type="protein sequence ID" value="MCG3419709.1"/>
    <property type="molecule type" value="Genomic_DNA"/>
</dbReference>
<evidence type="ECO:0000256" key="4">
    <source>
        <dbReference type="ARBA" id="ARBA00022475"/>
    </source>
</evidence>
<dbReference type="NCBIfam" id="TIGR01525">
    <property type="entry name" value="ATPase-IB_hvy"/>
    <property type="match status" value="1"/>
</dbReference>
<feature type="transmembrane region" description="Helical" evidence="17">
    <location>
        <begin position="122"/>
        <end position="140"/>
    </location>
</feature>
<keyword evidence="4 17" id="KW-1003">Cell membrane</keyword>
<dbReference type="CDD" id="cd00371">
    <property type="entry name" value="HMA"/>
    <property type="match status" value="1"/>
</dbReference>
<dbReference type="GO" id="GO:0008551">
    <property type="term" value="F:P-type cadmium transporter activity"/>
    <property type="evidence" value="ECO:0007669"/>
    <property type="project" value="UniProtKB-EC"/>
</dbReference>
<dbReference type="InterPro" id="IPR051014">
    <property type="entry name" value="Cation_Transport_ATPase_IB"/>
</dbReference>
<dbReference type="InterPro" id="IPR023214">
    <property type="entry name" value="HAD_sf"/>
</dbReference>
<protein>
    <recommendedName>
        <fullName evidence="15">Cd(2+)-exporting ATPase</fullName>
        <ecNumber evidence="15">7.2.2.21</ecNumber>
    </recommendedName>
</protein>
<dbReference type="Proteomes" id="UP001199631">
    <property type="component" value="Unassembled WGS sequence"/>
</dbReference>
<evidence type="ECO:0000313" key="20">
    <source>
        <dbReference type="Proteomes" id="UP001199631"/>
    </source>
</evidence>
<keyword evidence="5" id="KW-0104">Cadmium</keyword>
<dbReference type="Pfam" id="PF00122">
    <property type="entry name" value="E1-E2_ATPase"/>
    <property type="match status" value="1"/>
</dbReference>
<dbReference type="PRINTS" id="PR00941">
    <property type="entry name" value="CDATPASE"/>
</dbReference>
<gene>
    <name evidence="19" type="primary">cadA</name>
    <name evidence="19" type="ORF">K3T81_11135</name>
</gene>
<feature type="transmembrane region" description="Helical" evidence="17">
    <location>
        <begin position="324"/>
        <end position="344"/>
    </location>
</feature>
<dbReference type="InterPro" id="IPR027256">
    <property type="entry name" value="P-typ_ATPase_IB"/>
</dbReference>
<dbReference type="PANTHER" id="PTHR48085:SF5">
    <property type="entry name" value="CADMIUM_ZINC-TRANSPORTING ATPASE HMA4-RELATED"/>
    <property type="match status" value="1"/>
</dbReference>
<dbReference type="InterPro" id="IPR023299">
    <property type="entry name" value="ATPase_P-typ_cyto_dom_N"/>
</dbReference>
<evidence type="ECO:0000256" key="7">
    <source>
        <dbReference type="ARBA" id="ARBA00022692"/>
    </source>
</evidence>
<comment type="catalytic activity">
    <reaction evidence="16">
        <text>Cd(2+)(in) + ATP + H2O = Cd(2+)(out) + ADP + phosphate + H(+)</text>
        <dbReference type="Rhea" id="RHEA:12132"/>
        <dbReference type="ChEBI" id="CHEBI:15377"/>
        <dbReference type="ChEBI" id="CHEBI:15378"/>
        <dbReference type="ChEBI" id="CHEBI:30616"/>
        <dbReference type="ChEBI" id="CHEBI:43474"/>
        <dbReference type="ChEBI" id="CHEBI:48775"/>
        <dbReference type="ChEBI" id="CHEBI:456216"/>
        <dbReference type="EC" id="7.2.2.21"/>
    </reaction>
</comment>
<feature type="domain" description="HMA" evidence="18">
    <location>
        <begin position="10"/>
        <end position="73"/>
    </location>
</feature>
<dbReference type="Gene3D" id="3.40.50.1000">
    <property type="entry name" value="HAD superfamily/HAD-like"/>
    <property type="match status" value="1"/>
</dbReference>
<dbReference type="GO" id="GO:0046872">
    <property type="term" value="F:metal ion binding"/>
    <property type="evidence" value="ECO:0007669"/>
    <property type="project" value="UniProtKB-KW"/>
</dbReference>
<dbReference type="Pfam" id="PF00702">
    <property type="entry name" value="Hydrolase"/>
    <property type="match status" value="1"/>
</dbReference>
<dbReference type="InterPro" id="IPR008250">
    <property type="entry name" value="ATPase_P-typ_transduc_dom_A_sf"/>
</dbReference>
<keyword evidence="20" id="KW-1185">Reference proteome</keyword>
<evidence type="ECO:0000256" key="10">
    <source>
        <dbReference type="ARBA" id="ARBA00022840"/>
    </source>
</evidence>
<dbReference type="PROSITE" id="PS50846">
    <property type="entry name" value="HMA_2"/>
    <property type="match status" value="1"/>
</dbReference>
<comment type="similarity">
    <text evidence="2 17">Belongs to the cation transport ATPase (P-type) (TC 3.A.3) family. Type IB subfamily.</text>
</comment>
<dbReference type="SUPFAM" id="SSF55008">
    <property type="entry name" value="HMA, heavy metal-associated domain"/>
    <property type="match status" value="1"/>
</dbReference>
<dbReference type="SUPFAM" id="SSF56784">
    <property type="entry name" value="HAD-like"/>
    <property type="match status" value="1"/>
</dbReference>
<evidence type="ECO:0000256" key="5">
    <source>
        <dbReference type="ARBA" id="ARBA00022539"/>
    </source>
</evidence>
<dbReference type="PROSITE" id="PS01047">
    <property type="entry name" value="HMA_1"/>
    <property type="match status" value="1"/>
</dbReference>
<dbReference type="PROSITE" id="PS00154">
    <property type="entry name" value="ATPASE_E1_E2"/>
    <property type="match status" value="1"/>
</dbReference>
<dbReference type="NCBIfam" id="TIGR01511">
    <property type="entry name" value="ATPase-IB1_Cu"/>
    <property type="match status" value="1"/>
</dbReference>
<dbReference type="InterPro" id="IPR059000">
    <property type="entry name" value="ATPase_P-type_domA"/>
</dbReference>
<dbReference type="SUPFAM" id="SSF81653">
    <property type="entry name" value="Calcium ATPase, transduction domain A"/>
    <property type="match status" value="1"/>
</dbReference>
<reference evidence="19 20" key="1">
    <citation type="journal article" date="2022" name="Evol. Bioinform. Online">
        <title>Draft Genome Sequence of Oceanobacillus jordanicus Strain GSFE11, a Halotolerant Plant Growth-Promoting Bacterial Endophyte Isolated From the Jordan Valley.</title>
        <authorList>
            <person name="Alhindi T."/>
            <person name="Albdaiwi R."/>
        </authorList>
    </citation>
    <scope>NUCLEOTIDE SEQUENCE [LARGE SCALE GENOMIC DNA]</scope>
    <source>
        <strain evidence="19 20">GSFE11</strain>
    </source>
</reference>